<organism evidence="3">
    <name type="scientific">viral metagenome</name>
    <dbReference type="NCBI Taxonomy" id="1070528"/>
    <lineage>
        <taxon>unclassified sequences</taxon>
        <taxon>metagenomes</taxon>
        <taxon>organismal metagenomes</taxon>
    </lineage>
</organism>
<evidence type="ECO:0000313" key="3">
    <source>
        <dbReference type="EMBL" id="QHT30037.1"/>
    </source>
</evidence>
<sequence>MTVTFVTAFLNLHEDRPADKSDERRIELFKQLEATGIRLHVFCSPEHAGKFTVRNGVIEQISLSQLDTYAVAPPGLPDVRNVPHDTRNFLILMNSKAELVDRAIRVGNTTHYAWIDFNVCHVFRDLNTVNTLVDLSTHSFPDSCLYFPGCTGKGSYGFSAVNWRFCGGFFLGDKQSLIDFYDLYKRKFPRLPVLTWEVNVWAYFESCGWSPTWFSANHDDSIIRVPRSGIVYVPPDLRAPWDGQYSSCKRDKAICKFVDKCAKENNMSALFFLSDGIMGNQEYDRMITSLGRTTNDITPERKLPEIESHAVPGTRPVICTLCTRQVIRPVVLLPLDDDTFANGLPTFPDVAWEDRVPKLVWRGGSSGFDRPSIRAKAIDQLFSHPNADVRFVYGGWPENDAVLPKEHFDERIKIEDQVRYKYNLIIDGACIASSHQWVFGSGSVPVMVTHPDNDYWFRKYLIPMVHYVPIQYDLSDLTEKLEWLVNNDEDAKAIAGNAMYLAKRVFTPMFQQEYTRSVMCRVQQTDPQCR</sequence>
<keyword evidence="1" id="KW-0808">Transferase</keyword>
<proteinExistence type="predicted"/>
<name>A0A6C0ELV0_9ZZZZ</name>
<evidence type="ECO:0000256" key="1">
    <source>
        <dbReference type="ARBA" id="ARBA00022679"/>
    </source>
</evidence>
<dbReference type="EMBL" id="MN738889">
    <property type="protein sequence ID" value="QHT30037.1"/>
    <property type="molecule type" value="Genomic_DNA"/>
</dbReference>
<dbReference type="SMART" id="SM00672">
    <property type="entry name" value="CAP10"/>
    <property type="match status" value="1"/>
</dbReference>
<dbReference type="Pfam" id="PF05686">
    <property type="entry name" value="Glyco_transf_90"/>
    <property type="match status" value="1"/>
</dbReference>
<dbReference type="PANTHER" id="PTHR12203">
    <property type="entry name" value="KDEL LYS-ASP-GLU-LEU CONTAINING - RELATED"/>
    <property type="match status" value="1"/>
</dbReference>
<dbReference type="AlphaFoldDB" id="A0A6C0ELV0"/>
<accession>A0A6C0ELV0</accession>
<dbReference type="GO" id="GO:0016740">
    <property type="term" value="F:transferase activity"/>
    <property type="evidence" value="ECO:0007669"/>
    <property type="project" value="UniProtKB-KW"/>
</dbReference>
<reference evidence="3" key="1">
    <citation type="journal article" date="2020" name="Nature">
        <title>Giant virus diversity and host interactions through global metagenomics.</title>
        <authorList>
            <person name="Schulz F."/>
            <person name="Roux S."/>
            <person name="Paez-Espino D."/>
            <person name="Jungbluth S."/>
            <person name="Walsh D.A."/>
            <person name="Denef V.J."/>
            <person name="McMahon K.D."/>
            <person name="Konstantinidis K.T."/>
            <person name="Eloe-Fadrosh E.A."/>
            <person name="Kyrpides N.C."/>
            <person name="Woyke T."/>
        </authorList>
    </citation>
    <scope>NUCLEOTIDE SEQUENCE</scope>
    <source>
        <strain evidence="3">GVMAG-M-3300009068-25</strain>
    </source>
</reference>
<protein>
    <recommendedName>
        <fullName evidence="2">Glycosyl transferase CAP10 domain-containing protein</fullName>
    </recommendedName>
</protein>
<feature type="domain" description="Glycosyl transferase CAP10" evidence="2">
    <location>
        <begin position="302"/>
        <end position="518"/>
    </location>
</feature>
<dbReference type="InterPro" id="IPR006598">
    <property type="entry name" value="CAP10"/>
</dbReference>
<evidence type="ECO:0000259" key="2">
    <source>
        <dbReference type="SMART" id="SM00672"/>
    </source>
</evidence>
<dbReference type="InterPro" id="IPR051091">
    <property type="entry name" value="O-Glucosyltr/Glycosyltrsf_90"/>
</dbReference>
<dbReference type="PANTHER" id="PTHR12203:SF35">
    <property type="entry name" value="PROTEIN O-GLUCOSYLTRANSFERASE 1"/>
    <property type="match status" value="1"/>
</dbReference>